<feature type="transmembrane region" description="Helical" evidence="1">
    <location>
        <begin position="281"/>
        <end position="299"/>
    </location>
</feature>
<feature type="transmembrane region" description="Helical" evidence="1">
    <location>
        <begin position="444"/>
        <end position="466"/>
    </location>
</feature>
<proteinExistence type="predicted"/>
<reference evidence="2" key="2">
    <citation type="journal article" date="2022" name="Microbiol. Resour. Announc.">
        <title>Metagenome Sequencing to Explore Phylogenomics of Terrestrial Cyanobacteria.</title>
        <authorList>
            <person name="Ward R.D."/>
            <person name="Stajich J.E."/>
            <person name="Johansen J.R."/>
            <person name="Huntemann M."/>
            <person name="Clum A."/>
            <person name="Foster B."/>
            <person name="Foster B."/>
            <person name="Roux S."/>
            <person name="Palaniappan K."/>
            <person name="Varghese N."/>
            <person name="Mukherjee S."/>
            <person name="Reddy T.B.K."/>
            <person name="Daum C."/>
            <person name="Copeland A."/>
            <person name="Chen I.A."/>
            <person name="Ivanova N.N."/>
            <person name="Kyrpides N.C."/>
            <person name="Shapiro N."/>
            <person name="Eloe-Fadrosh E.A."/>
            <person name="Pietrasiak N."/>
        </authorList>
    </citation>
    <scope>NUCLEOTIDE SEQUENCE</scope>
    <source>
        <strain evidence="2">HA4357-MV3</strain>
    </source>
</reference>
<sequence>MLNNFLDRLGDWNPQLLRELKGRLLLRNIILTMIISFGSQFLLFIAFKSQLPISQDRFLNNSNKYCTGKLLYGLPRCLSDEFSDTIINWQLWWLDLFTWLSIFACFSLLVIGTYLLINDLANEERRGTLNFIRLSPQESQKILVGKMLGVPILPYLAIALVIPLHLLSGLAANISLGSILGFDAVVLATCFFYYSAALLFGLVGSWLGSLQAWLGSGVVLGFLLLTKQSLVSVSINSAFVFLRFFNPFYFIPELSGSNDFTSGYEWTNFNWFVLPLGKSDIIITGLAIVNLFTLIYFTWQALQRCFRNPNATMLSKQQSYLLTFYFTISSLGCANWQSIIWDNAHYSSAMKDELACLLFLHFWLFLYLIAAITPHRQTLQDWARYRHLAEQKSLGNSYVIKDFIWGENSPSLVAIALNASIAITFLSSLILLANNYSQTKISAIYALILAGSLAMLYAALAQLMLLKKTRHRIFWAVGSLGAVIVLPVFIMLMSWSSYPGNSNFIGLFSVAAPLLALYTPDRESLYSLGVLFVIFVQVMISGLVILQLRQQLQKVGESATKVLFAPQSNRR</sequence>
<feature type="transmembrane region" description="Helical" evidence="1">
    <location>
        <begin position="152"/>
        <end position="172"/>
    </location>
</feature>
<feature type="transmembrane region" description="Helical" evidence="1">
    <location>
        <begin position="357"/>
        <end position="374"/>
    </location>
</feature>
<keyword evidence="1" id="KW-0812">Transmembrane</keyword>
<keyword evidence="1" id="KW-0472">Membrane</keyword>
<gene>
    <name evidence="2" type="ORF">KME28_20610</name>
</gene>
<feature type="transmembrane region" description="Helical" evidence="1">
    <location>
        <begin position="320"/>
        <end position="337"/>
    </location>
</feature>
<protein>
    <submittedName>
        <fullName evidence="2">Uncharacterized protein</fullName>
    </submittedName>
</protein>
<dbReference type="AlphaFoldDB" id="A0A9E3HC77"/>
<evidence type="ECO:0000313" key="2">
    <source>
        <dbReference type="EMBL" id="MBW4434046.1"/>
    </source>
</evidence>
<feature type="transmembrane region" description="Helical" evidence="1">
    <location>
        <begin position="411"/>
        <end position="432"/>
    </location>
</feature>
<dbReference type="Proteomes" id="UP000813215">
    <property type="component" value="Unassembled WGS sequence"/>
</dbReference>
<feature type="transmembrane region" description="Helical" evidence="1">
    <location>
        <begin position="525"/>
        <end position="546"/>
    </location>
</feature>
<name>A0A9E3HC77_9NOST</name>
<evidence type="ECO:0000313" key="3">
    <source>
        <dbReference type="Proteomes" id="UP000813215"/>
    </source>
</evidence>
<reference evidence="2" key="1">
    <citation type="submission" date="2021-05" db="EMBL/GenBank/DDBJ databases">
        <authorList>
            <person name="Pietrasiak N."/>
            <person name="Ward R."/>
            <person name="Stajich J.E."/>
            <person name="Kurbessoian T."/>
        </authorList>
    </citation>
    <scope>NUCLEOTIDE SEQUENCE</scope>
    <source>
        <strain evidence="2">HA4357-MV3</strain>
    </source>
</reference>
<accession>A0A9E3HC77</accession>
<feature type="transmembrane region" description="Helical" evidence="1">
    <location>
        <begin position="179"/>
        <end position="200"/>
    </location>
</feature>
<feature type="transmembrane region" description="Helical" evidence="1">
    <location>
        <begin position="473"/>
        <end position="495"/>
    </location>
</feature>
<organism evidence="2 3">
    <name type="scientific">Pelatocladus maniniholoensis HA4357-MV3</name>
    <dbReference type="NCBI Taxonomy" id="1117104"/>
    <lineage>
        <taxon>Bacteria</taxon>
        <taxon>Bacillati</taxon>
        <taxon>Cyanobacteriota</taxon>
        <taxon>Cyanophyceae</taxon>
        <taxon>Nostocales</taxon>
        <taxon>Nostocaceae</taxon>
        <taxon>Pelatocladus</taxon>
    </lineage>
</organism>
<feature type="transmembrane region" description="Helical" evidence="1">
    <location>
        <begin position="24"/>
        <end position="47"/>
    </location>
</feature>
<feature type="transmembrane region" description="Helical" evidence="1">
    <location>
        <begin position="206"/>
        <end position="226"/>
    </location>
</feature>
<dbReference type="EMBL" id="JAHHHW010000119">
    <property type="protein sequence ID" value="MBW4434046.1"/>
    <property type="molecule type" value="Genomic_DNA"/>
</dbReference>
<feature type="transmembrane region" description="Helical" evidence="1">
    <location>
        <begin position="96"/>
        <end position="117"/>
    </location>
</feature>
<comment type="caution">
    <text evidence="2">The sequence shown here is derived from an EMBL/GenBank/DDBJ whole genome shotgun (WGS) entry which is preliminary data.</text>
</comment>
<evidence type="ECO:0000256" key="1">
    <source>
        <dbReference type="SAM" id="Phobius"/>
    </source>
</evidence>
<keyword evidence="1" id="KW-1133">Transmembrane helix</keyword>